<gene>
    <name evidence="1" type="ORF">BKP35_16205</name>
</gene>
<reference evidence="1 2" key="1">
    <citation type="submission" date="2016-10" db="EMBL/GenBank/DDBJ databases">
        <title>Draft genome sequences of four alkaliphilic bacteria belonging to the Anaerobacillus genus.</title>
        <authorList>
            <person name="Bassil N.M."/>
            <person name="Lloyd J.R."/>
        </authorList>
    </citation>
    <scope>NUCLEOTIDE SEQUENCE [LARGE SCALE GENOMIC DNA]</scope>
    <source>
        <strain evidence="1 2">DSM 15340</strain>
    </source>
</reference>
<dbReference type="RefSeq" id="WP_071314424.1">
    <property type="nucleotide sequence ID" value="NZ_MLQQ01000044.1"/>
</dbReference>
<protein>
    <submittedName>
        <fullName evidence="1">Uncharacterized protein</fullName>
    </submittedName>
</protein>
<comment type="caution">
    <text evidence="1">The sequence shown here is derived from an EMBL/GenBank/DDBJ whole genome shotgun (WGS) entry which is preliminary data.</text>
</comment>
<dbReference type="AlphaFoldDB" id="A0A1S2LA85"/>
<name>A0A1S2LA85_9BACI</name>
<dbReference type="EMBL" id="MLQQ01000044">
    <property type="protein sequence ID" value="OIJ09399.1"/>
    <property type="molecule type" value="Genomic_DNA"/>
</dbReference>
<dbReference type="Proteomes" id="UP000180098">
    <property type="component" value="Unassembled WGS sequence"/>
</dbReference>
<keyword evidence="2" id="KW-1185">Reference proteome</keyword>
<accession>A0A1S2LA85</accession>
<proteinExistence type="predicted"/>
<evidence type="ECO:0000313" key="2">
    <source>
        <dbReference type="Proteomes" id="UP000180098"/>
    </source>
</evidence>
<dbReference type="OrthoDB" id="2905961at2"/>
<evidence type="ECO:0000313" key="1">
    <source>
        <dbReference type="EMBL" id="OIJ09399.1"/>
    </source>
</evidence>
<sequence>MYTYIRIAIDNKTVLALVVSETEPKLLNFCTLIRANYIWKNNIFESHPLYTPLELNNLRMKYQQSLVNVIDEQGYALVDISCGEILDPSNISETQKLGKSKGPLPF</sequence>
<organism evidence="1 2">
    <name type="scientific">Anaerobacillus arseniciselenatis</name>
    <dbReference type="NCBI Taxonomy" id="85682"/>
    <lineage>
        <taxon>Bacteria</taxon>
        <taxon>Bacillati</taxon>
        <taxon>Bacillota</taxon>
        <taxon>Bacilli</taxon>
        <taxon>Bacillales</taxon>
        <taxon>Bacillaceae</taxon>
        <taxon>Anaerobacillus</taxon>
    </lineage>
</organism>